<proteinExistence type="predicted"/>
<feature type="transmembrane region" description="Helical" evidence="1">
    <location>
        <begin position="360"/>
        <end position="381"/>
    </location>
</feature>
<feature type="transmembrane region" description="Helical" evidence="1">
    <location>
        <begin position="509"/>
        <end position="533"/>
    </location>
</feature>
<sequence length="555" mass="62036">MESGIPIQYFNSTTEVRHKYPHYWYWEVHDVGDTTGILNGALGSSWLALNSSRDFDEYNYPRVLIYGDGCLTEGNQHNCSQVCGNRTALFGNWLTQWTCLTLATLFLSNALNFNSSQRGLIDNALKPLDMALGKNDTGFNAMGVLEAINDCAKASCNDDSMGACTLNVTFPASAADGEKGWMSLYEFWNQLSKNICDDVKSSINVDIGGPGILISYIMQGSIALYAWGVVRVFTATRTINSFMAPFVWLYFRFEGKRATRPPFTELHPRFAGLLQRIKENNFAHSTSSFLAELQEGQCFVTLAVQIALWYANSEDAEFNGAQNWQSMADTRSIILTLGITSLAAVTLAQMNLRRLGLDSFYTFLLATSVVILTSVLSDKVLKPSSDKFREMFQDTNKVQECGGNPSLRTFCMDQGYDPSWRLLYYLCWVALGVLWLKKLWRELGGAQWYLIKSQGLPKKAQKVISSAGLALSKLTTGFMFYVEITMLGLIVVGINKVKFAFDDILSAQTWNIGQIIAMLVWAPVLSKYLYLIIGKSITPSQVFAWNLNLLDIELS</sequence>
<keyword evidence="1" id="KW-1133">Transmembrane helix</keyword>
<evidence type="ECO:0000256" key="1">
    <source>
        <dbReference type="SAM" id="Phobius"/>
    </source>
</evidence>
<feature type="transmembrane region" description="Helical" evidence="1">
    <location>
        <begin position="478"/>
        <end position="497"/>
    </location>
</feature>
<dbReference type="EMBL" id="JAGPYM010000025">
    <property type="protein sequence ID" value="KAH6880748.1"/>
    <property type="molecule type" value="Genomic_DNA"/>
</dbReference>
<name>A0A9P9AHU7_9HYPO</name>
<evidence type="ECO:0000313" key="3">
    <source>
        <dbReference type="Proteomes" id="UP000777438"/>
    </source>
</evidence>
<accession>A0A9P9AHU7</accession>
<gene>
    <name evidence="2" type="ORF">B0T10DRAFT_581400</name>
</gene>
<dbReference type="AlphaFoldDB" id="A0A9P9AHU7"/>
<organism evidence="2 3">
    <name type="scientific">Thelonectria olida</name>
    <dbReference type="NCBI Taxonomy" id="1576542"/>
    <lineage>
        <taxon>Eukaryota</taxon>
        <taxon>Fungi</taxon>
        <taxon>Dikarya</taxon>
        <taxon>Ascomycota</taxon>
        <taxon>Pezizomycotina</taxon>
        <taxon>Sordariomycetes</taxon>
        <taxon>Hypocreomycetidae</taxon>
        <taxon>Hypocreales</taxon>
        <taxon>Nectriaceae</taxon>
        <taxon>Thelonectria</taxon>
    </lineage>
</organism>
<dbReference type="Proteomes" id="UP000777438">
    <property type="component" value="Unassembled WGS sequence"/>
</dbReference>
<keyword evidence="3" id="KW-1185">Reference proteome</keyword>
<evidence type="ECO:0000313" key="2">
    <source>
        <dbReference type="EMBL" id="KAH6880748.1"/>
    </source>
</evidence>
<keyword evidence="1" id="KW-0812">Transmembrane</keyword>
<keyword evidence="1" id="KW-0472">Membrane</keyword>
<protein>
    <submittedName>
        <fullName evidence="2">Uncharacterized protein</fullName>
    </submittedName>
</protein>
<dbReference type="OrthoDB" id="3789824at2759"/>
<comment type="caution">
    <text evidence="2">The sequence shown here is derived from an EMBL/GenBank/DDBJ whole genome shotgun (WGS) entry which is preliminary data.</text>
</comment>
<feature type="transmembrane region" description="Helical" evidence="1">
    <location>
        <begin position="422"/>
        <end position="440"/>
    </location>
</feature>
<reference evidence="2 3" key="1">
    <citation type="journal article" date="2021" name="Nat. Commun.">
        <title>Genetic determinants of endophytism in the Arabidopsis root mycobiome.</title>
        <authorList>
            <person name="Mesny F."/>
            <person name="Miyauchi S."/>
            <person name="Thiergart T."/>
            <person name="Pickel B."/>
            <person name="Atanasova L."/>
            <person name="Karlsson M."/>
            <person name="Huettel B."/>
            <person name="Barry K.W."/>
            <person name="Haridas S."/>
            <person name="Chen C."/>
            <person name="Bauer D."/>
            <person name="Andreopoulos W."/>
            <person name="Pangilinan J."/>
            <person name="LaButti K."/>
            <person name="Riley R."/>
            <person name="Lipzen A."/>
            <person name="Clum A."/>
            <person name="Drula E."/>
            <person name="Henrissat B."/>
            <person name="Kohler A."/>
            <person name="Grigoriev I.V."/>
            <person name="Martin F.M."/>
            <person name="Hacquard S."/>
        </authorList>
    </citation>
    <scope>NUCLEOTIDE SEQUENCE [LARGE SCALE GENOMIC DNA]</scope>
    <source>
        <strain evidence="2 3">MPI-CAGE-CH-0241</strain>
    </source>
</reference>